<feature type="transmembrane region" description="Helical" evidence="8">
    <location>
        <begin position="828"/>
        <end position="855"/>
    </location>
</feature>
<comment type="caution">
    <text evidence="10">The sequence shown here is derived from an EMBL/GenBank/DDBJ whole genome shotgun (WGS) entry which is preliminary data.</text>
</comment>
<feature type="region of interest" description="Disordered" evidence="7">
    <location>
        <begin position="583"/>
        <end position="606"/>
    </location>
</feature>
<evidence type="ECO:0000256" key="8">
    <source>
        <dbReference type="SAM" id="Phobius"/>
    </source>
</evidence>
<dbReference type="RefSeq" id="WP_161408965.1">
    <property type="nucleotide sequence ID" value="NZ_WTUZ01000022.1"/>
</dbReference>
<keyword evidence="11" id="KW-1185">Reference proteome</keyword>
<sequence>MALFLMILRKMVKNRWLELSLLIGLIISVALASSMPIYTHAILQRMLIKDLEVLQTDTTQYPGQVYNYAYFVRSEKEQDTDHLLAETDAFLKEESHGFGVPILLATTMRSTMNFNFKPSDPSKVDPSVKRLGELTTMSELEKHIRLVDGVMPSAEPVNGVYEAWVFPELLTEMKIVLGNELIIQDEDLKQNIRIKPVGVIDRSDYADPYWTNNMYDLRSRFFIPFGLFEKEITNNKEFTSLYCFWNYILDYHQLKLEGLGAYTAAHAQMEGYLSNRFNSYKSENPALPTLKVYGDKEKKLRMMLWSLNVPVSILLAFYLFMVANLITERQKTEIAVLRSRGASRTQILLGYVLEGALLGGIALLVGPAIGMQLTKILGASNGFLEFVQRAAMEVKLNQEAYQYALIAVVASVCMTLIPAVMATRTTIVGHKQALARKNKLSFVHKIFLDIVLLAVSIYLLQSFNRRMTDLVALGLDSMDMKVDPLLFVVPALFIFAMGLFLLRIYPWIIQLIYTAGRKWWPPYLYSTLLQVGRSTTQYQFIMLFIVMTLATGLFSASAARTMNKNIEEKIRYTNGTDIVLQTPWDNDAPPPQSGASGPSGDAGSPAGEVVVKKRVQYTEPPFLPFTQLPGVESAARVFQKKDAYLSIGKETKRTTLMGIDTDEFGQTAWLRDQLLDHHFNEYLNLLAGDSKAVLISRSIAEETGAKVGDTVNIGWGDVRGTASIVYGIIDYWPSWNPNPVLTASSSSTSSTSGSTKQTKVDAPKLVVGHLSYFQNNLAVEPYDVWLKLKPDMTSQALYDALELKHIKIESLVDTKQMLVRSKNDPFQLAVNGVMTLGFLIAIGISFMGFLLYWVLSLSGRILQFGVLRAMGISYAQLIGMLVAEQMLTSGAAVLIGMITGNTASRLFVPLFQLTFDSSSQVPPFQVSFDPNDQLHLYIIVLVMIGIGLLLLGGMLSRIKIHQAIKLGED</sequence>
<dbReference type="GO" id="GO:0005886">
    <property type="term" value="C:plasma membrane"/>
    <property type="evidence" value="ECO:0007669"/>
    <property type="project" value="UniProtKB-SubCell"/>
</dbReference>
<feature type="transmembrane region" description="Helical" evidence="8">
    <location>
        <begin position="442"/>
        <end position="464"/>
    </location>
</feature>
<evidence type="ECO:0000256" key="5">
    <source>
        <dbReference type="ARBA" id="ARBA00023136"/>
    </source>
</evidence>
<dbReference type="GO" id="GO:0022857">
    <property type="term" value="F:transmembrane transporter activity"/>
    <property type="evidence" value="ECO:0007669"/>
    <property type="project" value="TreeGrafter"/>
</dbReference>
<dbReference type="Pfam" id="PF02687">
    <property type="entry name" value="FtsX"/>
    <property type="match status" value="2"/>
</dbReference>
<feature type="domain" description="ABC3 transporter permease C-terminal" evidence="9">
    <location>
        <begin position="312"/>
        <end position="425"/>
    </location>
</feature>
<dbReference type="InterPro" id="IPR050250">
    <property type="entry name" value="Macrolide_Exporter_MacB"/>
</dbReference>
<feature type="transmembrane region" description="Helical" evidence="8">
    <location>
        <begin position="934"/>
        <end position="955"/>
    </location>
</feature>
<feature type="domain" description="ABC3 transporter permease C-terminal" evidence="9">
    <location>
        <begin position="838"/>
        <end position="958"/>
    </location>
</feature>
<feature type="transmembrane region" description="Helical" evidence="8">
    <location>
        <begin position="537"/>
        <end position="559"/>
    </location>
</feature>
<feature type="transmembrane region" description="Helical" evidence="8">
    <location>
        <begin position="400"/>
        <end position="421"/>
    </location>
</feature>
<dbReference type="AlphaFoldDB" id="A0A6L8V3Z7"/>
<evidence type="ECO:0000256" key="3">
    <source>
        <dbReference type="ARBA" id="ARBA00022692"/>
    </source>
</evidence>
<feature type="transmembrane region" description="Helical" evidence="8">
    <location>
        <begin position="347"/>
        <end position="369"/>
    </location>
</feature>
<keyword evidence="4 8" id="KW-1133">Transmembrane helix</keyword>
<feature type="transmembrane region" description="Helical" evidence="8">
    <location>
        <begin position="302"/>
        <end position="326"/>
    </location>
</feature>
<evidence type="ECO:0000256" key="7">
    <source>
        <dbReference type="SAM" id="MobiDB-lite"/>
    </source>
</evidence>
<organism evidence="10 11">
    <name type="scientific">Paenibacillus silvestris</name>
    <dbReference type="NCBI Taxonomy" id="2606219"/>
    <lineage>
        <taxon>Bacteria</taxon>
        <taxon>Bacillati</taxon>
        <taxon>Bacillota</taxon>
        <taxon>Bacilli</taxon>
        <taxon>Bacillales</taxon>
        <taxon>Paenibacillaceae</taxon>
        <taxon>Paenibacillus</taxon>
    </lineage>
</organism>
<evidence type="ECO:0000256" key="1">
    <source>
        <dbReference type="ARBA" id="ARBA00004651"/>
    </source>
</evidence>
<name>A0A6L8V3Z7_9BACL</name>
<evidence type="ECO:0000256" key="4">
    <source>
        <dbReference type="ARBA" id="ARBA00022989"/>
    </source>
</evidence>
<comment type="subcellular location">
    <subcellularLocation>
        <location evidence="1">Cell membrane</location>
        <topology evidence="1">Multi-pass membrane protein</topology>
    </subcellularLocation>
</comment>
<reference evidence="10 11" key="1">
    <citation type="submission" date="2019-12" db="EMBL/GenBank/DDBJ databases">
        <title>Paenibacillus sp. nov. sp. isolated from soil.</title>
        <authorList>
            <person name="Kim J."/>
            <person name="Jeong S.E."/>
            <person name="Jung H.S."/>
            <person name="Jeon C.O."/>
        </authorList>
    </citation>
    <scope>NUCLEOTIDE SEQUENCE [LARGE SCALE GENOMIC DNA]</scope>
    <source>
        <strain evidence="10 11">5J-6</strain>
    </source>
</reference>
<comment type="similarity">
    <text evidence="6">Belongs to the ABC-4 integral membrane protein family.</text>
</comment>
<keyword evidence="2" id="KW-1003">Cell membrane</keyword>
<evidence type="ECO:0000313" key="10">
    <source>
        <dbReference type="EMBL" id="MZQ84924.1"/>
    </source>
</evidence>
<evidence type="ECO:0000256" key="6">
    <source>
        <dbReference type="ARBA" id="ARBA00038076"/>
    </source>
</evidence>
<feature type="transmembrane region" description="Helical" evidence="8">
    <location>
        <begin position="484"/>
        <end position="502"/>
    </location>
</feature>
<keyword evidence="3 8" id="KW-0812">Transmembrane</keyword>
<dbReference type="PANTHER" id="PTHR30572">
    <property type="entry name" value="MEMBRANE COMPONENT OF TRANSPORTER-RELATED"/>
    <property type="match status" value="1"/>
</dbReference>
<keyword evidence="5 8" id="KW-0472">Membrane</keyword>
<evidence type="ECO:0000313" key="11">
    <source>
        <dbReference type="Proteomes" id="UP000481087"/>
    </source>
</evidence>
<accession>A0A6L8V3Z7</accession>
<dbReference type="EMBL" id="WTUZ01000022">
    <property type="protein sequence ID" value="MZQ84924.1"/>
    <property type="molecule type" value="Genomic_DNA"/>
</dbReference>
<dbReference type="Proteomes" id="UP000481087">
    <property type="component" value="Unassembled WGS sequence"/>
</dbReference>
<protein>
    <submittedName>
        <fullName evidence="10">FtsX-like permease family protein</fullName>
    </submittedName>
</protein>
<evidence type="ECO:0000256" key="2">
    <source>
        <dbReference type="ARBA" id="ARBA00022475"/>
    </source>
</evidence>
<dbReference type="PANTHER" id="PTHR30572:SF4">
    <property type="entry name" value="ABC TRANSPORTER PERMEASE YTRF"/>
    <property type="match status" value="1"/>
</dbReference>
<feature type="compositionally biased region" description="Low complexity" evidence="7">
    <location>
        <begin position="593"/>
        <end position="606"/>
    </location>
</feature>
<proteinExistence type="inferred from homology"/>
<gene>
    <name evidence="10" type="ORF">GQF01_22695</name>
</gene>
<evidence type="ECO:0000259" key="9">
    <source>
        <dbReference type="Pfam" id="PF02687"/>
    </source>
</evidence>
<dbReference type="InterPro" id="IPR003838">
    <property type="entry name" value="ABC3_permease_C"/>
</dbReference>